<protein>
    <submittedName>
        <fullName evidence="1">Uncharacterized protein</fullName>
    </submittedName>
</protein>
<organism evidence="1 2">
    <name type="scientific">Kribbella voronezhensis</name>
    <dbReference type="NCBI Taxonomy" id="2512212"/>
    <lineage>
        <taxon>Bacteria</taxon>
        <taxon>Bacillati</taxon>
        <taxon>Actinomycetota</taxon>
        <taxon>Actinomycetes</taxon>
        <taxon>Propionibacteriales</taxon>
        <taxon>Kribbellaceae</taxon>
        <taxon>Kribbella</taxon>
    </lineage>
</organism>
<dbReference type="Proteomes" id="UP000295151">
    <property type="component" value="Unassembled WGS sequence"/>
</dbReference>
<dbReference type="AlphaFoldDB" id="A0A4V3FKM9"/>
<dbReference type="OrthoDB" id="3830099at2"/>
<reference evidence="1 2" key="1">
    <citation type="submission" date="2019-03" db="EMBL/GenBank/DDBJ databases">
        <title>Genomic Encyclopedia of Type Strains, Phase III (KMG-III): the genomes of soil and plant-associated and newly described type strains.</title>
        <authorList>
            <person name="Whitman W."/>
        </authorList>
    </citation>
    <scope>NUCLEOTIDE SEQUENCE [LARGE SCALE GENOMIC DNA]</scope>
    <source>
        <strain evidence="1 2">VKM Ac-2575</strain>
    </source>
</reference>
<keyword evidence="2" id="KW-1185">Reference proteome</keyword>
<sequence>MRKRFLSFGVPVVAVLAVLGGAWIFDARSGAALDESGGSLGIRMDDVRQGADVYFLAPTPINRSGRALELLAAAPDQTPAGLEFVEARVYKTAEFLDGVPACWATGRGEGADPARHKSTPIAGQRIGAHADLGAVIYLHFRVSSAQRPLISSGVRFSYRRGFREHSQVLGGEYSVGELT</sequence>
<evidence type="ECO:0000313" key="1">
    <source>
        <dbReference type="EMBL" id="TDU90803.1"/>
    </source>
</evidence>
<comment type="caution">
    <text evidence="1">The sequence shown here is derived from an EMBL/GenBank/DDBJ whole genome shotgun (WGS) entry which is preliminary data.</text>
</comment>
<proteinExistence type="predicted"/>
<dbReference type="EMBL" id="SOCE01000001">
    <property type="protein sequence ID" value="TDU90803.1"/>
    <property type="molecule type" value="Genomic_DNA"/>
</dbReference>
<accession>A0A4V3FKM9</accession>
<evidence type="ECO:0000313" key="2">
    <source>
        <dbReference type="Proteomes" id="UP000295151"/>
    </source>
</evidence>
<gene>
    <name evidence="1" type="ORF">EV138_4400</name>
</gene>
<name>A0A4V3FKM9_9ACTN</name>
<dbReference type="RefSeq" id="WP_133980663.1">
    <property type="nucleotide sequence ID" value="NZ_SOCE01000001.1"/>
</dbReference>